<dbReference type="NCBIfam" id="NF009466">
    <property type="entry name" value="PRK12826.1-2"/>
    <property type="match status" value="1"/>
</dbReference>
<dbReference type="Gene3D" id="3.40.50.720">
    <property type="entry name" value="NAD(P)-binding Rossmann-like Domain"/>
    <property type="match status" value="1"/>
</dbReference>
<name>A0ABW1MRL3_9ACTN</name>
<dbReference type="PANTHER" id="PTHR42879">
    <property type="entry name" value="3-OXOACYL-(ACYL-CARRIER-PROTEIN) REDUCTASE"/>
    <property type="match status" value="1"/>
</dbReference>
<dbReference type="InterPro" id="IPR036291">
    <property type="entry name" value="NAD(P)-bd_dom_sf"/>
</dbReference>
<dbReference type="InterPro" id="IPR050259">
    <property type="entry name" value="SDR"/>
</dbReference>
<dbReference type="GO" id="GO:0016491">
    <property type="term" value="F:oxidoreductase activity"/>
    <property type="evidence" value="ECO:0007669"/>
    <property type="project" value="UniProtKB-KW"/>
</dbReference>
<dbReference type="PANTHER" id="PTHR42879:SF2">
    <property type="entry name" value="3-OXOACYL-[ACYL-CARRIER-PROTEIN] REDUCTASE FABG"/>
    <property type="match status" value="1"/>
</dbReference>
<dbReference type="EC" id="1.1.1.-" evidence="3"/>
<reference evidence="4" key="1">
    <citation type="journal article" date="2019" name="Int. J. Syst. Evol. Microbiol.">
        <title>The Global Catalogue of Microorganisms (GCM) 10K type strain sequencing project: providing services to taxonomists for standard genome sequencing and annotation.</title>
        <authorList>
            <consortium name="The Broad Institute Genomics Platform"/>
            <consortium name="The Broad Institute Genome Sequencing Center for Infectious Disease"/>
            <person name="Wu L."/>
            <person name="Ma J."/>
        </authorList>
    </citation>
    <scope>NUCLEOTIDE SEQUENCE [LARGE SCALE GENOMIC DNA]</scope>
    <source>
        <strain evidence="4">CGMCC 1.15180</strain>
    </source>
</reference>
<accession>A0ABW1MRL3</accession>
<dbReference type="EMBL" id="JBHSPX010000008">
    <property type="protein sequence ID" value="MFC6066400.1"/>
    <property type="molecule type" value="Genomic_DNA"/>
</dbReference>
<dbReference type="PRINTS" id="PR00081">
    <property type="entry name" value="GDHRDH"/>
</dbReference>
<evidence type="ECO:0000313" key="3">
    <source>
        <dbReference type="EMBL" id="MFC6066400.1"/>
    </source>
</evidence>
<organism evidence="3 4">
    <name type="scientific">Streptomyces ochraceiscleroticus</name>
    <dbReference type="NCBI Taxonomy" id="47761"/>
    <lineage>
        <taxon>Bacteria</taxon>
        <taxon>Bacillati</taxon>
        <taxon>Actinomycetota</taxon>
        <taxon>Actinomycetes</taxon>
        <taxon>Kitasatosporales</taxon>
        <taxon>Streptomycetaceae</taxon>
        <taxon>Streptomyces</taxon>
    </lineage>
</organism>
<proteinExistence type="inferred from homology"/>
<dbReference type="SMART" id="SM00822">
    <property type="entry name" value="PKS_KR"/>
    <property type="match status" value="1"/>
</dbReference>
<dbReference type="SUPFAM" id="SSF51735">
    <property type="entry name" value="NAD(P)-binding Rossmann-fold domains"/>
    <property type="match status" value="1"/>
</dbReference>
<feature type="domain" description="Ketoreductase" evidence="2">
    <location>
        <begin position="10"/>
        <end position="194"/>
    </location>
</feature>
<dbReference type="InterPro" id="IPR020904">
    <property type="entry name" value="Sc_DH/Rdtase_CS"/>
</dbReference>
<dbReference type="InterPro" id="IPR057326">
    <property type="entry name" value="KR_dom"/>
</dbReference>
<keyword evidence="4" id="KW-1185">Reference proteome</keyword>
<dbReference type="Pfam" id="PF13561">
    <property type="entry name" value="adh_short_C2"/>
    <property type="match status" value="1"/>
</dbReference>
<dbReference type="RefSeq" id="WP_031061956.1">
    <property type="nucleotide sequence ID" value="NZ_JBHSPX010000008.1"/>
</dbReference>
<dbReference type="PROSITE" id="PS00061">
    <property type="entry name" value="ADH_SHORT"/>
    <property type="match status" value="1"/>
</dbReference>
<sequence>MTTTTDSTPRTAIVTGAGSPRGIGRATALALAADGYHIAVLDVDKEAAEDTAREVAEAHGVQGLGLAADVTDPDAVNAAVEAVEAALPPVGALVNNAGITSPTRFLDVSAEEWDRIFDVNVRGSFLVTRRVAPGMAQRGFGRIIHLSSVSAERGGGVFGGVAYSAAKAALLGFSRALARELGPSGVTVNSVAPGLIDTDITAGKLDPARKAAMIEDIPMRRAGSVTDVADVIAFLARPASGYLTGVTYDINGGSHIH</sequence>
<evidence type="ECO:0000259" key="2">
    <source>
        <dbReference type="SMART" id="SM00822"/>
    </source>
</evidence>
<dbReference type="PRINTS" id="PR00080">
    <property type="entry name" value="SDRFAMILY"/>
</dbReference>
<evidence type="ECO:0000256" key="1">
    <source>
        <dbReference type="ARBA" id="ARBA00006484"/>
    </source>
</evidence>
<keyword evidence="3" id="KW-0560">Oxidoreductase</keyword>
<gene>
    <name evidence="3" type="ORF">ACFP4F_28180</name>
</gene>
<comment type="caution">
    <text evidence="3">The sequence shown here is derived from an EMBL/GenBank/DDBJ whole genome shotgun (WGS) entry which is preliminary data.</text>
</comment>
<dbReference type="Proteomes" id="UP001596139">
    <property type="component" value="Unassembled WGS sequence"/>
</dbReference>
<protein>
    <submittedName>
        <fullName evidence="3">SDR family NAD(P)-dependent oxidoreductase</fullName>
        <ecNumber evidence="3">1.1.1.-</ecNumber>
    </submittedName>
</protein>
<evidence type="ECO:0000313" key="4">
    <source>
        <dbReference type="Proteomes" id="UP001596139"/>
    </source>
</evidence>
<comment type="similarity">
    <text evidence="1">Belongs to the short-chain dehydrogenases/reductases (SDR) family.</text>
</comment>
<dbReference type="InterPro" id="IPR002347">
    <property type="entry name" value="SDR_fam"/>
</dbReference>